<keyword evidence="1" id="KW-1133">Transmembrane helix</keyword>
<comment type="caution">
    <text evidence="2">The sequence shown here is derived from an EMBL/GenBank/DDBJ whole genome shotgun (WGS) entry which is preliminary data.</text>
</comment>
<dbReference type="EMBL" id="SJPW01000002">
    <property type="protein sequence ID" value="TWU58684.1"/>
    <property type="molecule type" value="Genomic_DNA"/>
</dbReference>
<dbReference type="OrthoDB" id="270282at2"/>
<dbReference type="Gene3D" id="2.20.28.160">
    <property type="match status" value="1"/>
</dbReference>
<accession>A0A5C6FER4</accession>
<reference evidence="2 3" key="1">
    <citation type="submission" date="2019-02" db="EMBL/GenBank/DDBJ databases">
        <title>Deep-cultivation of Planctomycetes and their phenomic and genomic characterization uncovers novel biology.</title>
        <authorList>
            <person name="Wiegand S."/>
            <person name="Jogler M."/>
            <person name="Boedeker C."/>
            <person name="Pinto D."/>
            <person name="Vollmers J."/>
            <person name="Rivas-Marin E."/>
            <person name="Kohn T."/>
            <person name="Peeters S.H."/>
            <person name="Heuer A."/>
            <person name="Rast P."/>
            <person name="Oberbeckmann S."/>
            <person name="Bunk B."/>
            <person name="Jeske O."/>
            <person name="Meyerdierks A."/>
            <person name="Storesund J.E."/>
            <person name="Kallscheuer N."/>
            <person name="Luecker S."/>
            <person name="Lage O.M."/>
            <person name="Pohl T."/>
            <person name="Merkel B.J."/>
            <person name="Hornburger P."/>
            <person name="Mueller R.-W."/>
            <person name="Bruemmer F."/>
            <person name="Labrenz M."/>
            <person name="Spormann A.M."/>
            <person name="Op Den Camp H."/>
            <person name="Overmann J."/>
            <person name="Amann R."/>
            <person name="Jetten M.S.M."/>
            <person name="Mascher T."/>
            <person name="Medema M.H."/>
            <person name="Devos D.P."/>
            <person name="Kaster A.-K."/>
            <person name="Ovreas L."/>
            <person name="Rohde M."/>
            <person name="Galperin M.Y."/>
            <person name="Jogler C."/>
        </authorList>
    </citation>
    <scope>NUCLEOTIDE SEQUENCE [LARGE SCALE GENOMIC DNA]</scope>
    <source>
        <strain evidence="2 3">Poly51</strain>
    </source>
</reference>
<feature type="transmembrane region" description="Helical" evidence="1">
    <location>
        <begin position="67"/>
        <end position="88"/>
    </location>
</feature>
<sequence length="177" mass="18646">MHLLTCPECQVSVPVATSQAGGRTQCSGCQAILEIPTLGQLRQLPVAEGSVNDDDAYVNPASSGGSIAFGIVGLLATAALVVAAYTGIRWSLIDVPVTTDLHIAEYQNAYTKLPAAQLIREYEQMEEFGIDVALPYTYVTMANTKSDWGWTSATAGGVALLAVLAMLAIGVSGRKRK</sequence>
<proteinExistence type="predicted"/>
<gene>
    <name evidence="2" type="ORF">Poly51_14630</name>
</gene>
<evidence type="ECO:0000313" key="2">
    <source>
        <dbReference type="EMBL" id="TWU58684.1"/>
    </source>
</evidence>
<feature type="transmembrane region" description="Helical" evidence="1">
    <location>
        <begin position="148"/>
        <end position="171"/>
    </location>
</feature>
<organism evidence="2 3">
    <name type="scientific">Rubripirellula tenax</name>
    <dbReference type="NCBI Taxonomy" id="2528015"/>
    <lineage>
        <taxon>Bacteria</taxon>
        <taxon>Pseudomonadati</taxon>
        <taxon>Planctomycetota</taxon>
        <taxon>Planctomycetia</taxon>
        <taxon>Pirellulales</taxon>
        <taxon>Pirellulaceae</taxon>
        <taxon>Rubripirellula</taxon>
    </lineage>
</organism>
<evidence type="ECO:0000256" key="1">
    <source>
        <dbReference type="SAM" id="Phobius"/>
    </source>
</evidence>
<keyword evidence="1" id="KW-0472">Membrane</keyword>
<keyword evidence="1" id="KW-0812">Transmembrane</keyword>
<protein>
    <submittedName>
        <fullName evidence="2">Uncharacterized protein</fullName>
    </submittedName>
</protein>
<dbReference type="RefSeq" id="WP_146455750.1">
    <property type="nucleotide sequence ID" value="NZ_SJPW01000002.1"/>
</dbReference>
<dbReference type="AlphaFoldDB" id="A0A5C6FER4"/>
<dbReference type="Proteomes" id="UP000318288">
    <property type="component" value="Unassembled WGS sequence"/>
</dbReference>
<evidence type="ECO:0000313" key="3">
    <source>
        <dbReference type="Proteomes" id="UP000318288"/>
    </source>
</evidence>
<keyword evidence="3" id="KW-1185">Reference proteome</keyword>
<name>A0A5C6FER4_9BACT</name>